<feature type="region of interest" description="Disordered" evidence="1">
    <location>
        <begin position="1"/>
        <end position="184"/>
    </location>
</feature>
<feature type="transmembrane region" description="Helical" evidence="2">
    <location>
        <begin position="264"/>
        <end position="287"/>
    </location>
</feature>
<feature type="compositionally biased region" description="Acidic residues" evidence="1">
    <location>
        <begin position="64"/>
        <end position="73"/>
    </location>
</feature>
<dbReference type="InParanoid" id="A0A067Q6F7"/>
<evidence type="ECO:0000256" key="2">
    <source>
        <dbReference type="SAM" id="Phobius"/>
    </source>
</evidence>
<organism evidence="3 4">
    <name type="scientific">Jaapia argillacea MUCL 33604</name>
    <dbReference type="NCBI Taxonomy" id="933084"/>
    <lineage>
        <taxon>Eukaryota</taxon>
        <taxon>Fungi</taxon>
        <taxon>Dikarya</taxon>
        <taxon>Basidiomycota</taxon>
        <taxon>Agaricomycotina</taxon>
        <taxon>Agaricomycetes</taxon>
        <taxon>Agaricomycetidae</taxon>
        <taxon>Jaapiales</taxon>
        <taxon>Jaapiaceae</taxon>
        <taxon>Jaapia</taxon>
    </lineage>
</organism>
<sequence>MSKQITYTNPPLAGRPPFGTDEPDHIYEQQQPQRRPNVHDNYANEANRQSGVGALGMGLLNGDMDSDDEEDENPFSNRHSYVPPKSSPLATSRSPSPSQPAQPSSAIPLASPKPSYANNPVHNLDSIARPEPSATPVGRTPSPSPPYSAGPQMVQMPRPSLTIPSSPISPHHTSPVAPHPLPPTITPITPVFARRADGETGSVKFEDGTSKVIIRGNAESTVLPKRGEKGDDFWRRFSMIAKEDRKESPWLKKTQSGSTRLSRWVWIIGMLLLLCIAGGIGIGIYISHKNQSNTGPKAIGGSADEAATVTTTTTAISSAATVKAVGVTTGSPHVSPTNTVARRDGWYDVLPTPVALGKHGRIVRGLSRIVEGVY</sequence>
<dbReference type="EMBL" id="KL197711">
    <property type="protein sequence ID" value="KDQ62544.1"/>
    <property type="molecule type" value="Genomic_DNA"/>
</dbReference>
<reference evidence="4" key="1">
    <citation type="journal article" date="2014" name="Proc. Natl. Acad. Sci. U.S.A.">
        <title>Extensive sampling of basidiomycete genomes demonstrates inadequacy of the white-rot/brown-rot paradigm for wood decay fungi.</title>
        <authorList>
            <person name="Riley R."/>
            <person name="Salamov A.A."/>
            <person name="Brown D.W."/>
            <person name="Nagy L.G."/>
            <person name="Floudas D."/>
            <person name="Held B.W."/>
            <person name="Levasseur A."/>
            <person name="Lombard V."/>
            <person name="Morin E."/>
            <person name="Otillar R."/>
            <person name="Lindquist E.A."/>
            <person name="Sun H."/>
            <person name="LaButti K.M."/>
            <person name="Schmutz J."/>
            <person name="Jabbour D."/>
            <person name="Luo H."/>
            <person name="Baker S.E."/>
            <person name="Pisabarro A.G."/>
            <person name="Walton J.D."/>
            <person name="Blanchette R.A."/>
            <person name="Henrissat B."/>
            <person name="Martin F."/>
            <person name="Cullen D."/>
            <person name="Hibbett D.S."/>
            <person name="Grigoriev I.V."/>
        </authorList>
    </citation>
    <scope>NUCLEOTIDE SEQUENCE [LARGE SCALE GENOMIC DNA]</scope>
    <source>
        <strain evidence="4">MUCL 33604</strain>
    </source>
</reference>
<protein>
    <submittedName>
        <fullName evidence="3">Uncharacterized protein</fullName>
    </submittedName>
</protein>
<evidence type="ECO:0000313" key="3">
    <source>
        <dbReference type="EMBL" id="KDQ62544.1"/>
    </source>
</evidence>
<dbReference type="Proteomes" id="UP000027265">
    <property type="component" value="Unassembled WGS sequence"/>
</dbReference>
<keyword evidence="2" id="KW-1133">Transmembrane helix</keyword>
<keyword evidence="4" id="KW-1185">Reference proteome</keyword>
<keyword evidence="2" id="KW-0472">Membrane</keyword>
<dbReference type="OrthoDB" id="3261666at2759"/>
<accession>A0A067Q6F7</accession>
<gene>
    <name evidence="3" type="ORF">JAAARDRAFT_44863</name>
</gene>
<keyword evidence="2" id="KW-0812">Transmembrane</keyword>
<evidence type="ECO:0000256" key="1">
    <source>
        <dbReference type="SAM" id="MobiDB-lite"/>
    </source>
</evidence>
<name>A0A067Q6F7_9AGAM</name>
<dbReference type="AlphaFoldDB" id="A0A067Q6F7"/>
<feature type="compositionally biased region" description="Low complexity" evidence="1">
    <location>
        <begin position="94"/>
        <end position="112"/>
    </location>
</feature>
<dbReference type="HOGENOM" id="CLU_025949_0_0_1"/>
<proteinExistence type="predicted"/>
<feature type="compositionally biased region" description="Low complexity" evidence="1">
    <location>
        <begin position="159"/>
        <end position="176"/>
    </location>
</feature>
<dbReference type="STRING" id="933084.A0A067Q6F7"/>
<evidence type="ECO:0000313" key="4">
    <source>
        <dbReference type="Proteomes" id="UP000027265"/>
    </source>
</evidence>